<dbReference type="InterPro" id="IPR008969">
    <property type="entry name" value="CarboxyPept-like_regulatory"/>
</dbReference>
<evidence type="ECO:0000256" key="7">
    <source>
        <dbReference type="ARBA" id="ARBA00023237"/>
    </source>
</evidence>
<feature type="domain" description="TonB-dependent receptor plug" evidence="11">
    <location>
        <begin position="94"/>
        <end position="202"/>
    </location>
</feature>
<evidence type="ECO:0000313" key="12">
    <source>
        <dbReference type="EMBL" id="RKD17323.1"/>
    </source>
</evidence>
<dbReference type="SUPFAM" id="SSF49464">
    <property type="entry name" value="Carboxypeptidase regulatory domain-like"/>
    <property type="match status" value="1"/>
</dbReference>
<dbReference type="InterPro" id="IPR023997">
    <property type="entry name" value="TonB-dep_OMP_SusC/RagA_CS"/>
</dbReference>
<keyword evidence="7 8" id="KW-0998">Cell outer membrane</keyword>
<evidence type="ECO:0000256" key="2">
    <source>
        <dbReference type="ARBA" id="ARBA00022448"/>
    </source>
</evidence>
<dbReference type="Pfam" id="PF13715">
    <property type="entry name" value="CarbopepD_reg_2"/>
    <property type="match status" value="1"/>
</dbReference>
<dbReference type="OrthoDB" id="9768177at2"/>
<dbReference type="NCBIfam" id="TIGR04057">
    <property type="entry name" value="SusC_RagA_signa"/>
    <property type="match status" value="1"/>
</dbReference>
<keyword evidence="4 8" id="KW-0812">Transmembrane</keyword>
<dbReference type="Gene3D" id="2.60.40.1120">
    <property type="entry name" value="Carboxypeptidase-like, regulatory domain"/>
    <property type="match status" value="1"/>
</dbReference>
<evidence type="ECO:0000313" key="13">
    <source>
        <dbReference type="Proteomes" id="UP000283433"/>
    </source>
</evidence>
<keyword evidence="3 8" id="KW-1134">Transmembrane beta strand</keyword>
<dbReference type="InterPro" id="IPR039426">
    <property type="entry name" value="TonB-dep_rcpt-like"/>
</dbReference>
<accession>A0A419S810</accession>
<sequence length="1020" mass="112383">MAIIVKGKVVDDEGLPLPGVSVKAKNEQSATVTDVNGNFTITVAKKTSVLVFSYLGFTTQEATVGERTIINISLQTTPSRLNEVVVVGYGTVKKGDLTGSVGQVKMEDLQKAPVKSFDEALAGRLAGVQVSSGDGQPGAGSSIVIRGQNSLTQDNSPLYVIDGFPIESSENNNINPNDIESIEVLKDASATAIYGSRGANGVIIITTKSGKKGEPTITYNGSYGFQENIKTMDLLSAYEFVKFQQELNPSTAARLYLDSLGKTVDDYKNVQGVDRQNQLFRTAPMQQHNLSLSGGSDNTKYYISGSIDDQQGIIINSGFKRYQGKINLNQTVNNKLTFVVNSNYSNYVADGVIPTEGTNSATNNLLYSTWGYRPLSGSGYNLDETLLDPDIDGSNDYRVNPIIAAKNELRRATYNNLSVNSYAQYKFNKNLTLKISGGVTNNLRRNDRFNNSQTFYGNPFSSGGVNGVNGSVIYTQVTRWLNENTLTWRKVYNKVHDINAVAGITFQQDRGQRHGAAAIQIPNESLGINGLDEGTPQTIDAYSSVNRLSSYLARVNYGYKSKYLATLSMRADGSSKFAPGNRWSYFPSGSFAWRMSSENFMKNLTFINDAKLRVGYGVTGNNRVTDFAYLSVLGQPTGSPYAFNNAINLGAVPLELGNPDLKWESTSQTNIGYDLGVFNDRINLTADWYRKTTYDLLLNADLPYTTGYSTVFKNIGKVRNQGFEFAINTTNVKTKNFSWSSNLNISFNRSKVLELTQNQESMTSAIGWDNSFTETPLYLTKLNSPISQFYGYVFDGIYQLDEFDVAPNGSYSLKGNIVDNGNTRGSIQPGDVKYKDLNGDGTVNAKDQTVIGRGEPLHIGGFTNNFSYKNFDLNIFFQWSYGNDIYNANRMMFEGNALNKVNLNQFASYADRWTPTNPSNTIPRVRGEGPRVYSSRVIEDGSYLRLKTVSLAYNFGDDILKKLKIKSLKVFASGQNLLTFTNYSGMDPEVSVRNSALTPGFDYSAYPRARTIVFGINTSL</sequence>
<evidence type="ECO:0000256" key="8">
    <source>
        <dbReference type="PROSITE-ProRule" id="PRU01360"/>
    </source>
</evidence>
<dbReference type="Pfam" id="PF00593">
    <property type="entry name" value="TonB_dep_Rec_b-barrel"/>
    <property type="match status" value="1"/>
</dbReference>
<comment type="subcellular location">
    <subcellularLocation>
        <location evidence="1 8">Cell outer membrane</location>
        <topology evidence="1 8">Multi-pass membrane protein</topology>
    </subcellularLocation>
</comment>
<keyword evidence="5 9" id="KW-0798">TonB box</keyword>
<dbReference type="EMBL" id="MBTA01000012">
    <property type="protein sequence ID" value="RKD17323.1"/>
    <property type="molecule type" value="Genomic_DNA"/>
</dbReference>
<dbReference type="InterPro" id="IPR036942">
    <property type="entry name" value="Beta-barrel_TonB_sf"/>
</dbReference>
<dbReference type="Gene3D" id="2.170.130.10">
    <property type="entry name" value="TonB-dependent receptor, plug domain"/>
    <property type="match status" value="1"/>
</dbReference>
<evidence type="ECO:0000259" key="10">
    <source>
        <dbReference type="Pfam" id="PF00593"/>
    </source>
</evidence>
<dbReference type="Pfam" id="PF07715">
    <property type="entry name" value="Plug"/>
    <property type="match status" value="1"/>
</dbReference>
<evidence type="ECO:0000256" key="3">
    <source>
        <dbReference type="ARBA" id="ARBA00022452"/>
    </source>
</evidence>
<dbReference type="FunFam" id="2.170.130.10:FF:000008">
    <property type="entry name" value="SusC/RagA family TonB-linked outer membrane protein"/>
    <property type="match status" value="1"/>
</dbReference>
<dbReference type="InterPro" id="IPR012910">
    <property type="entry name" value="Plug_dom"/>
</dbReference>
<dbReference type="NCBIfam" id="TIGR04056">
    <property type="entry name" value="OMP_RagA_SusC"/>
    <property type="match status" value="1"/>
</dbReference>
<proteinExistence type="inferred from homology"/>
<keyword evidence="13" id="KW-1185">Reference proteome</keyword>
<dbReference type="InterPro" id="IPR023996">
    <property type="entry name" value="TonB-dep_OMP_SusC/RagA"/>
</dbReference>
<dbReference type="Gene3D" id="2.40.170.20">
    <property type="entry name" value="TonB-dependent receptor, beta-barrel domain"/>
    <property type="match status" value="1"/>
</dbReference>
<keyword evidence="6 8" id="KW-0472">Membrane</keyword>
<comment type="caution">
    <text evidence="12">The sequence shown here is derived from an EMBL/GenBank/DDBJ whole genome shotgun (WGS) entry which is preliminary data.</text>
</comment>
<feature type="domain" description="TonB-dependent receptor-like beta-barrel" evidence="10">
    <location>
        <begin position="360"/>
        <end position="858"/>
    </location>
</feature>
<organism evidence="12 13">
    <name type="scientific">Pelobium manganitolerans</name>
    <dbReference type="NCBI Taxonomy" id="1842495"/>
    <lineage>
        <taxon>Bacteria</taxon>
        <taxon>Pseudomonadati</taxon>
        <taxon>Bacteroidota</taxon>
        <taxon>Sphingobacteriia</taxon>
        <taxon>Sphingobacteriales</taxon>
        <taxon>Sphingobacteriaceae</taxon>
        <taxon>Pelobium</taxon>
    </lineage>
</organism>
<dbReference type="InterPro" id="IPR037066">
    <property type="entry name" value="Plug_dom_sf"/>
</dbReference>
<dbReference type="PROSITE" id="PS52016">
    <property type="entry name" value="TONB_DEPENDENT_REC_3"/>
    <property type="match status" value="1"/>
</dbReference>
<dbReference type="Proteomes" id="UP000283433">
    <property type="component" value="Unassembled WGS sequence"/>
</dbReference>
<dbReference type="InterPro" id="IPR000531">
    <property type="entry name" value="Beta-barrel_TonB"/>
</dbReference>
<evidence type="ECO:0000256" key="9">
    <source>
        <dbReference type="RuleBase" id="RU003357"/>
    </source>
</evidence>
<reference evidence="12 13" key="1">
    <citation type="submission" date="2016-07" db="EMBL/GenBank/DDBJ databases">
        <title>Genome of Pelobium manganitolerans.</title>
        <authorList>
            <person name="Wu S."/>
            <person name="Wang G."/>
        </authorList>
    </citation>
    <scope>NUCLEOTIDE SEQUENCE [LARGE SCALE GENOMIC DNA]</scope>
    <source>
        <strain evidence="12 13">YS-25</strain>
    </source>
</reference>
<evidence type="ECO:0000256" key="1">
    <source>
        <dbReference type="ARBA" id="ARBA00004571"/>
    </source>
</evidence>
<evidence type="ECO:0000259" key="11">
    <source>
        <dbReference type="Pfam" id="PF07715"/>
    </source>
</evidence>
<evidence type="ECO:0000256" key="6">
    <source>
        <dbReference type="ARBA" id="ARBA00023136"/>
    </source>
</evidence>
<gene>
    <name evidence="12" type="ORF">BCY91_03840</name>
</gene>
<dbReference type="AlphaFoldDB" id="A0A419S810"/>
<evidence type="ECO:0000256" key="5">
    <source>
        <dbReference type="ARBA" id="ARBA00023077"/>
    </source>
</evidence>
<dbReference type="GO" id="GO:0009279">
    <property type="term" value="C:cell outer membrane"/>
    <property type="evidence" value="ECO:0007669"/>
    <property type="project" value="UniProtKB-SubCell"/>
</dbReference>
<evidence type="ECO:0000256" key="4">
    <source>
        <dbReference type="ARBA" id="ARBA00022692"/>
    </source>
</evidence>
<comment type="similarity">
    <text evidence="8 9">Belongs to the TonB-dependent receptor family.</text>
</comment>
<dbReference type="SUPFAM" id="SSF56935">
    <property type="entry name" value="Porins"/>
    <property type="match status" value="1"/>
</dbReference>
<protein>
    <submittedName>
        <fullName evidence="12">SusC/RagA family TonB-linked outer membrane protein</fullName>
    </submittedName>
</protein>
<keyword evidence="2 8" id="KW-0813">Transport</keyword>
<name>A0A419S810_9SPHI</name>